<dbReference type="InterPro" id="IPR013083">
    <property type="entry name" value="Znf_RING/FYVE/PHD"/>
</dbReference>
<comment type="catalytic activity">
    <reaction evidence="1">
        <text>S-ubiquitinyl-[E2 ubiquitin-conjugating enzyme]-L-cysteine + [acceptor protein]-L-lysine = [E2 ubiquitin-conjugating enzyme]-L-cysteine + N(6)-ubiquitinyl-[acceptor protein]-L-lysine.</text>
        <dbReference type="EC" id="2.3.2.27"/>
    </reaction>
</comment>
<sequence length="157" mass="17126">MCGSRFVGLSTAAMYGISIGAGLPALFLLICLAIYARKKVNDHAQIQQQNHVPDIPTTTIAQQLPVSVMGLDKLTIESYPITVLGESKRLPKPSDSTCAICLSEYKPNDTLRTIPECNHYFHSDCIDEWLQLNATCPVCRNLQESATPIPSSTSSNT</sequence>
<protein>
    <recommendedName>
        <fullName evidence="4">RING-type E3 ubiquitin transferase</fullName>
        <ecNumber evidence="4">2.3.2.27</ecNumber>
    </recommendedName>
</protein>
<evidence type="ECO:0000256" key="13">
    <source>
        <dbReference type="ARBA" id="ARBA00024209"/>
    </source>
</evidence>
<evidence type="ECO:0000259" key="16">
    <source>
        <dbReference type="PROSITE" id="PS50089"/>
    </source>
</evidence>
<dbReference type="InterPro" id="IPR046948">
    <property type="entry name" value="ATL20-22-like"/>
</dbReference>
<dbReference type="AlphaFoldDB" id="A0AAF0WE63"/>
<evidence type="ECO:0000256" key="1">
    <source>
        <dbReference type="ARBA" id="ARBA00000900"/>
    </source>
</evidence>
<keyword evidence="18" id="KW-1185">Reference proteome</keyword>
<evidence type="ECO:0000256" key="7">
    <source>
        <dbReference type="ARBA" id="ARBA00022723"/>
    </source>
</evidence>
<dbReference type="CDD" id="cd16461">
    <property type="entry name" value="RING-H2_EL5-like"/>
    <property type="match status" value="1"/>
</dbReference>
<dbReference type="Gene3D" id="3.30.40.10">
    <property type="entry name" value="Zinc/RING finger domain, C3HC4 (zinc finger)"/>
    <property type="match status" value="1"/>
</dbReference>
<feature type="domain" description="RING-type" evidence="16">
    <location>
        <begin position="98"/>
        <end position="140"/>
    </location>
</feature>
<accession>A0AAF0WE63</accession>
<evidence type="ECO:0000256" key="11">
    <source>
        <dbReference type="ARBA" id="ARBA00022989"/>
    </source>
</evidence>
<dbReference type="Proteomes" id="UP000077755">
    <property type="component" value="Chromosome 2"/>
</dbReference>
<dbReference type="GO" id="GO:0016020">
    <property type="term" value="C:membrane"/>
    <property type="evidence" value="ECO:0007669"/>
    <property type="project" value="UniProtKB-SubCell"/>
</dbReference>
<reference evidence="17" key="1">
    <citation type="journal article" date="2016" name="Nat. Genet.">
        <title>A high-quality carrot genome assembly provides new insights into carotenoid accumulation and asterid genome evolution.</title>
        <authorList>
            <person name="Iorizzo M."/>
            <person name="Ellison S."/>
            <person name="Senalik D."/>
            <person name="Zeng P."/>
            <person name="Satapoomin P."/>
            <person name="Huang J."/>
            <person name="Bowman M."/>
            <person name="Iovene M."/>
            <person name="Sanseverino W."/>
            <person name="Cavagnaro P."/>
            <person name="Yildiz M."/>
            <person name="Macko-Podgorni A."/>
            <person name="Moranska E."/>
            <person name="Grzebelus E."/>
            <person name="Grzebelus D."/>
            <person name="Ashrafi H."/>
            <person name="Zheng Z."/>
            <person name="Cheng S."/>
            <person name="Spooner D."/>
            <person name="Van Deynze A."/>
            <person name="Simon P."/>
        </authorList>
    </citation>
    <scope>NUCLEOTIDE SEQUENCE</scope>
    <source>
        <tissue evidence="17">Leaf</tissue>
    </source>
</reference>
<evidence type="ECO:0000313" key="17">
    <source>
        <dbReference type="EMBL" id="WOG86380.1"/>
    </source>
</evidence>
<keyword evidence="11 15" id="KW-1133">Transmembrane helix</keyword>
<evidence type="ECO:0000256" key="4">
    <source>
        <dbReference type="ARBA" id="ARBA00012483"/>
    </source>
</evidence>
<gene>
    <name evidence="17" type="ORF">DCAR_0205583</name>
</gene>
<keyword evidence="8 14" id="KW-0863">Zinc-finger</keyword>
<evidence type="ECO:0000256" key="6">
    <source>
        <dbReference type="ARBA" id="ARBA00022692"/>
    </source>
</evidence>
<dbReference type="PANTHER" id="PTHR46279">
    <property type="entry name" value="RING/U-BOX SUPERFAMILY PROTEIN"/>
    <property type="match status" value="1"/>
</dbReference>
<dbReference type="EC" id="2.3.2.27" evidence="4"/>
<dbReference type="EMBL" id="CP093344">
    <property type="protein sequence ID" value="WOG86380.1"/>
    <property type="molecule type" value="Genomic_DNA"/>
</dbReference>
<dbReference type="GO" id="GO:0061630">
    <property type="term" value="F:ubiquitin protein ligase activity"/>
    <property type="evidence" value="ECO:0007669"/>
    <property type="project" value="UniProtKB-EC"/>
</dbReference>
<comment type="pathway">
    <text evidence="3">Protein modification; protein ubiquitination.</text>
</comment>
<evidence type="ECO:0000256" key="2">
    <source>
        <dbReference type="ARBA" id="ARBA00004167"/>
    </source>
</evidence>
<evidence type="ECO:0000256" key="8">
    <source>
        <dbReference type="ARBA" id="ARBA00022771"/>
    </source>
</evidence>
<evidence type="ECO:0000256" key="5">
    <source>
        <dbReference type="ARBA" id="ARBA00022679"/>
    </source>
</evidence>
<dbReference type="PROSITE" id="PS50089">
    <property type="entry name" value="ZF_RING_2"/>
    <property type="match status" value="1"/>
</dbReference>
<name>A0AAF0WE63_DAUCS</name>
<dbReference type="SMART" id="SM00184">
    <property type="entry name" value="RING"/>
    <property type="match status" value="1"/>
</dbReference>
<keyword evidence="12 15" id="KW-0472">Membrane</keyword>
<evidence type="ECO:0000256" key="3">
    <source>
        <dbReference type="ARBA" id="ARBA00004906"/>
    </source>
</evidence>
<keyword evidence="6 15" id="KW-0812">Transmembrane</keyword>
<feature type="transmembrane region" description="Helical" evidence="15">
    <location>
        <begin position="12"/>
        <end position="36"/>
    </location>
</feature>
<dbReference type="InterPro" id="IPR001841">
    <property type="entry name" value="Znf_RING"/>
</dbReference>
<dbReference type="GO" id="GO:0008270">
    <property type="term" value="F:zinc ion binding"/>
    <property type="evidence" value="ECO:0007669"/>
    <property type="project" value="UniProtKB-KW"/>
</dbReference>
<evidence type="ECO:0000256" key="9">
    <source>
        <dbReference type="ARBA" id="ARBA00022786"/>
    </source>
</evidence>
<reference evidence="17" key="2">
    <citation type="submission" date="2022-03" db="EMBL/GenBank/DDBJ databases">
        <title>Draft title - Genomic analysis of global carrot germplasm unveils the trajectory of domestication and the origin of high carotenoid orange carrot.</title>
        <authorList>
            <person name="Iorizzo M."/>
            <person name="Ellison S."/>
            <person name="Senalik D."/>
            <person name="Macko-Podgorni A."/>
            <person name="Grzebelus D."/>
            <person name="Bostan H."/>
            <person name="Rolling W."/>
            <person name="Curaba J."/>
            <person name="Simon P."/>
        </authorList>
    </citation>
    <scope>NUCLEOTIDE SEQUENCE</scope>
    <source>
        <tissue evidence="17">Leaf</tissue>
    </source>
</reference>
<dbReference type="PANTHER" id="PTHR46279:SF31">
    <property type="entry name" value="RING-H2 FINGER PROTEIN ATL20-LIKE ISOFORM X1"/>
    <property type="match status" value="1"/>
</dbReference>
<evidence type="ECO:0000256" key="10">
    <source>
        <dbReference type="ARBA" id="ARBA00022833"/>
    </source>
</evidence>
<dbReference type="Pfam" id="PF13639">
    <property type="entry name" value="zf-RING_2"/>
    <property type="match status" value="1"/>
</dbReference>
<keyword evidence="10" id="KW-0862">Zinc</keyword>
<keyword evidence="5" id="KW-0808">Transferase</keyword>
<organism evidence="17 18">
    <name type="scientific">Daucus carota subsp. sativus</name>
    <name type="common">Carrot</name>
    <dbReference type="NCBI Taxonomy" id="79200"/>
    <lineage>
        <taxon>Eukaryota</taxon>
        <taxon>Viridiplantae</taxon>
        <taxon>Streptophyta</taxon>
        <taxon>Embryophyta</taxon>
        <taxon>Tracheophyta</taxon>
        <taxon>Spermatophyta</taxon>
        <taxon>Magnoliopsida</taxon>
        <taxon>eudicotyledons</taxon>
        <taxon>Gunneridae</taxon>
        <taxon>Pentapetalae</taxon>
        <taxon>asterids</taxon>
        <taxon>campanulids</taxon>
        <taxon>Apiales</taxon>
        <taxon>Apiaceae</taxon>
        <taxon>Apioideae</taxon>
        <taxon>Scandiceae</taxon>
        <taxon>Daucinae</taxon>
        <taxon>Daucus</taxon>
        <taxon>Daucus sect. Daucus</taxon>
    </lineage>
</organism>
<evidence type="ECO:0000256" key="15">
    <source>
        <dbReference type="SAM" id="Phobius"/>
    </source>
</evidence>
<proteinExistence type="inferred from homology"/>
<dbReference type="SUPFAM" id="SSF57850">
    <property type="entry name" value="RING/U-box"/>
    <property type="match status" value="1"/>
</dbReference>
<evidence type="ECO:0000313" key="18">
    <source>
        <dbReference type="Proteomes" id="UP000077755"/>
    </source>
</evidence>
<keyword evidence="7" id="KW-0479">Metal-binding</keyword>
<evidence type="ECO:0000256" key="14">
    <source>
        <dbReference type="PROSITE-ProRule" id="PRU00175"/>
    </source>
</evidence>
<comment type="similarity">
    <text evidence="13">Belongs to the RING-type zinc finger family. ATL subfamily.</text>
</comment>
<evidence type="ECO:0000256" key="12">
    <source>
        <dbReference type="ARBA" id="ARBA00023136"/>
    </source>
</evidence>
<keyword evidence="9" id="KW-0833">Ubl conjugation pathway</keyword>
<comment type="subcellular location">
    <subcellularLocation>
        <location evidence="2">Membrane</location>
        <topology evidence="2">Single-pass membrane protein</topology>
    </subcellularLocation>
</comment>